<comment type="caution">
    <text evidence="1">The sequence shown here is derived from an EMBL/GenBank/DDBJ whole genome shotgun (WGS) entry which is preliminary data.</text>
</comment>
<reference evidence="1 2" key="1">
    <citation type="journal article" date="2021" name="Elife">
        <title>Chloroplast acquisition without the gene transfer in kleptoplastic sea slugs, Plakobranchus ocellatus.</title>
        <authorList>
            <person name="Maeda T."/>
            <person name="Takahashi S."/>
            <person name="Yoshida T."/>
            <person name="Shimamura S."/>
            <person name="Takaki Y."/>
            <person name="Nagai Y."/>
            <person name="Toyoda A."/>
            <person name="Suzuki Y."/>
            <person name="Arimoto A."/>
            <person name="Ishii H."/>
            <person name="Satoh N."/>
            <person name="Nishiyama T."/>
            <person name="Hasebe M."/>
            <person name="Maruyama T."/>
            <person name="Minagawa J."/>
            <person name="Obokata J."/>
            <person name="Shigenobu S."/>
        </authorList>
    </citation>
    <scope>NUCLEOTIDE SEQUENCE [LARGE SCALE GENOMIC DNA]</scope>
</reference>
<dbReference type="AlphaFoldDB" id="A0AAV4JJG9"/>
<protein>
    <submittedName>
        <fullName evidence="1">Vitamin B12-dependent ribonucleotide reductase</fullName>
    </submittedName>
</protein>
<name>A0AAV4JJG9_9GAST</name>
<gene>
    <name evidence="1" type="ORF">ElyMa_005063200</name>
</gene>
<dbReference type="Proteomes" id="UP000762676">
    <property type="component" value="Unassembled WGS sequence"/>
</dbReference>
<sequence length="121" mass="14008">MRGEHSTRPNKLQEDVTLDIINHIKSFRGRKSHSWRNEKGLLPDTLNVVKMHSLYLQSHPSESEVSYETYRNILDIKFNTCIGFHLGILERIRVLNVMSLSKKSHSRELNSSLSLTASYIN</sequence>
<keyword evidence="2" id="KW-1185">Reference proteome</keyword>
<evidence type="ECO:0000313" key="2">
    <source>
        <dbReference type="Proteomes" id="UP000762676"/>
    </source>
</evidence>
<dbReference type="EMBL" id="BMAT01010129">
    <property type="protein sequence ID" value="GFS20706.1"/>
    <property type="molecule type" value="Genomic_DNA"/>
</dbReference>
<evidence type="ECO:0000313" key="1">
    <source>
        <dbReference type="EMBL" id="GFS20706.1"/>
    </source>
</evidence>
<organism evidence="1 2">
    <name type="scientific">Elysia marginata</name>
    <dbReference type="NCBI Taxonomy" id="1093978"/>
    <lineage>
        <taxon>Eukaryota</taxon>
        <taxon>Metazoa</taxon>
        <taxon>Spiralia</taxon>
        <taxon>Lophotrochozoa</taxon>
        <taxon>Mollusca</taxon>
        <taxon>Gastropoda</taxon>
        <taxon>Heterobranchia</taxon>
        <taxon>Euthyneura</taxon>
        <taxon>Panpulmonata</taxon>
        <taxon>Sacoglossa</taxon>
        <taxon>Placobranchoidea</taxon>
        <taxon>Plakobranchidae</taxon>
        <taxon>Elysia</taxon>
    </lineage>
</organism>
<accession>A0AAV4JJG9</accession>
<proteinExistence type="predicted"/>